<keyword evidence="2" id="KW-0812">Transmembrane</keyword>
<gene>
    <name evidence="3" type="ORF">AMTR_s00103p00149960</name>
</gene>
<dbReference type="HOGENOM" id="CLU_1613053_0_0_1"/>
<dbReference type="Gramene" id="ERN00907">
    <property type="protein sequence ID" value="ERN00907"/>
    <property type="gene ID" value="AMTR_s00103p00149960"/>
</dbReference>
<proteinExistence type="predicted"/>
<name>W1NTM5_AMBTC</name>
<evidence type="ECO:0000256" key="2">
    <source>
        <dbReference type="SAM" id="Phobius"/>
    </source>
</evidence>
<dbReference type="AlphaFoldDB" id="W1NTM5"/>
<accession>W1NTM5</accession>
<dbReference type="OrthoDB" id="780445at2759"/>
<sequence>MVVLNLGFPYTHPLFFLSTPLSRSTRQQQNSWRLISSGGDISGLRTKFSRNGEEEETTQSLNVEREKALEALQQLDNQIQSSLQRETRRKRSTAYIDSDRKRILREAGFGTEDVPQFSSSFLAYSVVVLLVLTIVNNVLFNIFISSPLEGKGTQSVPTKDRFLAE</sequence>
<keyword evidence="2" id="KW-0472">Membrane</keyword>
<keyword evidence="1" id="KW-0175">Coiled coil</keyword>
<dbReference type="EMBL" id="KI394805">
    <property type="protein sequence ID" value="ERN00907.1"/>
    <property type="molecule type" value="Genomic_DNA"/>
</dbReference>
<evidence type="ECO:0000256" key="1">
    <source>
        <dbReference type="SAM" id="Coils"/>
    </source>
</evidence>
<keyword evidence="4" id="KW-1185">Reference proteome</keyword>
<evidence type="ECO:0000313" key="4">
    <source>
        <dbReference type="Proteomes" id="UP000017836"/>
    </source>
</evidence>
<keyword evidence="2" id="KW-1133">Transmembrane helix</keyword>
<reference evidence="4" key="1">
    <citation type="journal article" date="2013" name="Science">
        <title>The Amborella genome and the evolution of flowering plants.</title>
        <authorList>
            <consortium name="Amborella Genome Project"/>
        </authorList>
    </citation>
    <scope>NUCLEOTIDE SEQUENCE [LARGE SCALE GENOMIC DNA]</scope>
</reference>
<dbReference type="Proteomes" id="UP000017836">
    <property type="component" value="Unassembled WGS sequence"/>
</dbReference>
<dbReference type="KEGG" id="atr:18428980"/>
<protein>
    <submittedName>
        <fullName evidence="3">Uncharacterized protein</fullName>
    </submittedName>
</protein>
<dbReference type="PANTHER" id="PTHR37716">
    <property type="entry name" value="OS07G0568900 PROTEIN"/>
    <property type="match status" value="1"/>
</dbReference>
<feature type="coiled-coil region" evidence="1">
    <location>
        <begin position="58"/>
        <end position="85"/>
    </location>
</feature>
<evidence type="ECO:0000313" key="3">
    <source>
        <dbReference type="EMBL" id="ERN00907.1"/>
    </source>
</evidence>
<feature type="transmembrane region" description="Helical" evidence="2">
    <location>
        <begin position="121"/>
        <end position="144"/>
    </location>
</feature>
<organism evidence="3 4">
    <name type="scientific">Amborella trichopoda</name>
    <dbReference type="NCBI Taxonomy" id="13333"/>
    <lineage>
        <taxon>Eukaryota</taxon>
        <taxon>Viridiplantae</taxon>
        <taxon>Streptophyta</taxon>
        <taxon>Embryophyta</taxon>
        <taxon>Tracheophyta</taxon>
        <taxon>Spermatophyta</taxon>
        <taxon>Magnoliopsida</taxon>
        <taxon>Amborellales</taxon>
        <taxon>Amborellaceae</taxon>
        <taxon>Amborella</taxon>
    </lineage>
</organism>
<dbReference type="PANTHER" id="PTHR37716:SF1">
    <property type="entry name" value="OS07G0568900 PROTEIN"/>
    <property type="match status" value="1"/>
</dbReference>